<organism evidence="1 2">
    <name type="scientific">Phlebia brevispora</name>
    <dbReference type="NCBI Taxonomy" id="194682"/>
    <lineage>
        <taxon>Eukaryota</taxon>
        <taxon>Fungi</taxon>
        <taxon>Dikarya</taxon>
        <taxon>Basidiomycota</taxon>
        <taxon>Agaricomycotina</taxon>
        <taxon>Agaricomycetes</taxon>
        <taxon>Polyporales</taxon>
        <taxon>Meruliaceae</taxon>
        <taxon>Phlebia</taxon>
    </lineage>
</organism>
<accession>A0ACC1T2J4</accession>
<name>A0ACC1T2J4_9APHY</name>
<keyword evidence="2" id="KW-1185">Reference proteome</keyword>
<dbReference type="EMBL" id="JANHOG010000742">
    <property type="protein sequence ID" value="KAJ3551852.1"/>
    <property type="molecule type" value="Genomic_DNA"/>
</dbReference>
<reference evidence="1" key="1">
    <citation type="submission" date="2022-07" db="EMBL/GenBank/DDBJ databases">
        <title>Genome Sequence of Phlebia brevispora.</title>
        <authorList>
            <person name="Buettner E."/>
        </authorList>
    </citation>
    <scope>NUCLEOTIDE SEQUENCE</scope>
    <source>
        <strain evidence="1">MPL23</strain>
    </source>
</reference>
<evidence type="ECO:0000313" key="1">
    <source>
        <dbReference type="EMBL" id="KAJ3551852.1"/>
    </source>
</evidence>
<dbReference type="Proteomes" id="UP001148662">
    <property type="component" value="Unassembled WGS sequence"/>
</dbReference>
<evidence type="ECO:0000313" key="2">
    <source>
        <dbReference type="Proteomes" id="UP001148662"/>
    </source>
</evidence>
<proteinExistence type="predicted"/>
<sequence>MAESPLTVDRLFEEKWSHVWRGSSPGAHFSKQTGALEVTASSSHVPSEQWRDYVDSSSFIQPPAHRTSGKRASAAIEDDTASDSTGGRGEGPRRRRRVDACKTASVYSSSGAESSSEVSDSEGDPFSDAESVPRSASALSSRSHSPASTADSWDLVVDEISEGSYGIRSFSENEE</sequence>
<gene>
    <name evidence="1" type="ORF">NM688_g4471</name>
</gene>
<protein>
    <submittedName>
        <fullName evidence="1">Uncharacterized protein</fullName>
    </submittedName>
</protein>
<comment type="caution">
    <text evidence="1">The sequence shown here is derived from an EMBL/GenBank/DDBJ whole genome shotgun (WGS) entry which is preliminary data.</text>
</comment>